<feature type="transmembrane region" description="Helical" evidence="1">
    <location>
        <begin position="32"/>
        <end position="53"/>
    </location>
</feature>
<gene>
    <name evidence="2" type="ORF">DJ017_00675</name>
</gene>
<keyword evidence="1" id="KW-1133">Transmembrane helix</keyword>
<feature type="transmembrane region" description="Helical" evidence="1">
    <location>
        <begin position="6"/>
        <end position="25"/>
    </location>
</feature>
<dbReference type="AlphaFoldDB" id="A0A328ANK5"/>
<accession>A0A328ANK5</accession>
<comment type="caution">
    <text evidence="2">The sequence shown here is derived from an EMBL/GenBank/DDBJ whole genome shotgun (WGS) entry which is preliminary data.</text>
</comment>
<sequence>MHPNFTAGFLTAGYLVAGLFFLKFWRRTGDRLFAAFAAAFALMAINQAVPVLFGIPDEALGGVYLLRLAAFLLIIWAILRKNIARGG</sequence>
<dbReference type="Proteomes" id="UP000249254">
    <property type="component" value="Unassembled WGS sequence"/>
</dbReference>
<keyword evidence="3" id="KW-1185">Reference proteome</keyword>
<evidence type="ECO:0000313" key="3">
    <source>
        <dbReference type="Proteomes" id="UP000249254"/>
    </source>
</evidence>
<organism evidence="2 3">
    <name type="scientific">Phenylobacterium soli</name>
    <dbReference type="NCBI Taxonomy" id="2170551"/>
    <lineage>
        <taxon>Bacteria</taxon>
        <taxon>Pseudomonadati</taxon>
        <taxon>Pseudomonadota</taxon>
        <taxon>Alphaproteobacteria</taxon>
        <taxon>Caulobacterales</taxon>
        <taxon>Caulobacteraceae</taxon>
        <taxon>Phenylobacterium</taxon>
    </lineage>
</organism>
<protein>
    <submittedName>
        <fullName evidence="2">Uncharacterized protein</fullName>
    </submittedName>
</protein>
<dbReference type="EMBL" id="QFYQ01000001">
    <property type="protein sequence ID" value="RAK56159.1"/>
    <property type="molecule type" value="Genomic_DNA"/>
</dbReference>
<proteinExistence type="predicted"/>
<reference evidence="3" key="1">
    <citation type="submission" date="2018-05" db="EMBL/GenBank/DDBJ databases">
        <authorList>
            <person name="Li X."/>
        </authorList>
    </citation>
    <scope>NUCLEOTIDE SEQUENCE [LARGE SCALE GENOMIC DNA]</scope>
    <source>
        <strain evidence="3">LX32</strain>
    </source>
</reference>
<keyword evidence="1" id="KW-0812">Transmembrane</keyword>
<name>A0A328ANK5_9CAUL</name>
<keyword evidence="1" id="KW-0472">Membrane</keyword>
<dbReference type="OrthoDB" id="7433565at2"/>
<dbReference type="Pfam" id="PF19447">
    <property type="entry name" value="DUF5985"/>
    <property type="match status" value="1"/>
</dbReference>
<evidence type="ECO:0000256" key="1">
    <source>
        <dbReference type="SAM" id="Phobius"/>
    </source>
</evidence>
<feature type="transmembrane region" description="Helical" evidence="1">
    <location>
        <begin position="59"/>
        <end position="79"/>
    </location>
</feature>
<evidence type="ECO:0000313" key="2">
    <source>
        <dbReference type="EMBL" id="RAK56159.1"/>
    </source>
</evidence>
<dbReference type="InterPro" id="IPR046027">
    <property type="entry name" value="DUF5985"/>
</dbReference>